<feature type="non-terminal residue" evidence="1">
    <location>
        <position position="1"/>
    </location>
</feature>
<sequence>LGVSATIAIDTLRFVRKYSSFRPFSDALFKTAIICSSIDRPDTTYILKRIL</sequence>
<protein>
    <submittedName>
        <fullName evidence="1">Uncharacterized protein</fullName>
    </submittedName>
</protein>
<accession>M3D9U4</accession>
<proteinExistence type="predicted"/>
<keyword evidence="2" id="KW-1185">Reference proteome</keyword>
<dbReference type="OrthoDB" id="3945779at2759"/>
<organism evidence="1 2">
    <name type="scientific">Sphaerulina musiva (strain SO2202)</name>
    <name type="common">Poplar stem canker fungus</name>
    <name type="synonym">Septoria musiva</name>
    <dbReference type="NCBI Taxonomy" id="692275"/>
    <lineage>
        <taxon>Eukaryota</taxon>
        <taxon>Fungi</taxon>
        <taxon>Dikarya</taxon>
        <taxon>Ascomycota</taxon>
        <taxon>Pezizomycotina</taxon>
        <taxon>Dothideomycetes</taxon>
        <taxon>Dothideomycetidae</taxon>
        <taxon>Mycosphaerellales</taxon>
        <taxon>Mycosphaerellaceae</taxon>
        <taxon>Sphaerulina</taxon>
    </lineage>
</organism>
<evidence type="ECO:0000313" key="2">
    <source>
        <dbReference type="Proteomes" id="UP000016931"/>
    </source>
</evidence>
<dbReference type="EMBL" id="KB456261">
    <property type="protein sequence ID" value="EMF14860.1"/>
    <property type="molecule type" value="Genomic_DNA"/>
</dbReference>
<gene>
    <name evidence="1" type="ORF">SEPMUDRAFT_39227</name>
</gene>
<evidence type="ECO:0000313" key="1">
    <source>
        <dbReference type="EMBL" id="EMF14860.1"/>
    </source>
</evidence>
<dbReference type="HOGENOM" id="CLU_3112207_0_0_1"/>
<dbReference type="RefSeq" id="XP_016762981.1">
    <property type="nucleotide sequence ID" value="XM_016908739.1"/>
</dbReference>
<dbReference type="AlphaFoldDB" id="M3D9U4"/>
<name>M3D9U4_SPHMS</name>
<reference evidence="1 2" key="1">
    <citation type="journal article" date="2012" name="PLoS Pathog.">
        <title>Diverse lifestyles and strategies of plant pathogenesis encoded in the genomes of eighteen Dothideomycetes fungi.</title>
        <authorList>
            <person name="Ohm R.A."/>
            <person name="Feau N."/>
            <person name="Henrissat B."/>
            <person name="Schoch C.L."/>
            <person name="Horwitz B.A."/>
            <person name="Barry K.W."/>
            <person name="Condon B.J."/>
            <person name="Copeland A.C."/>
            <person name="Dhillon B."/>
            <person name="Glaser F."/>
            <person name="Hesse C.N."/>
            <person name="Kosti I."/>
            <person name="LaButti K."/>
            <person name="Lindquist E.A."/>
            <person name="Lucas S."/>
            <person name="Salamov A.A."/>
            <person name="Bradshaw R.E."/>
            <person name="Ciuffetti L."/>
            <person name="Hamelin R.C."/>
            <person name="Kema G.H.J."/>
            <person name="Lawrence C."/>
            <person name="Scott J.A."/>
            <person name="Spatafora J.W."/>
            <person name="Turgeon B.G."/>
            <person name="de Wit P.J.G.M."/>
            <person name="Zhong S."/>
            <person name="Goodwin S.B."/>
            <person name="Grigoriev I.V."/>
        </authorList>
    </citation>
    <scope>NUCLEOTIDE SEQUENCE [LARGE SCALE GENOMIC DNA]</scope>
    <source>
        <strain evidence="1 2">SO2202</strain>
    </source>
</reference>
<dbReference type="GeneID" id="27905876"/>
<dbReference type="Proteomes" id="UP000016931">
    <property type="component" value="Unassembled WGS sequence"/>
</dbReference>